<feature type="domain" description="ABC transporter" evidence="4">
    <location>
        <begin position="25"/>
        <end position="250"/>
    </location>
</feature>
<organism evidence="5">
    <name type="scientific">Kuenenia stuttgartiensis</name>
    <dbReference type="NCBI Taxonomy" id="174633"/>
    <lineage>
        <taxon>Bacteria</taxon>
        <taxon>Pseudomonadati</taxon>
        <taxon>Planctomycetota</taxon>
        <taxon>Candidatus Brocadiia</taxon>
        <taxon>Candidatus Brocadiales</taxon>
        <taxon>Candidatus Brocadiaceae</taxon>
        <taxon>Candidatus Kuenenia</taxon>
    </lineage>
</organism>
<dbReference type="GO" id="GO:0005524">
    <property type="term" value="F:ATP binding"/>
    <property type="evidence" value="ECO:0007669"/>
    <property type="project" value="UniProtKB-KW"/>
</dbReference>
<dbReference type="PANTHER" id="PTHR43423">
    <property type="entry name" value="ABC TRANSPORTER I FAMILY MEMBER 17"/>
    <property type="match status" value="1"/>
</dbReference>
<dbReference type="Pfam" id="PF00005">
    <property type="entry name" value="ABC_tran"/>
    <property type="match status" value="1"/>
</dbReference>
<keyword evidence="1" id="KW-0813">Transport</keyword>
<dbReference type="GO" id="GO:0016020">
    <property type="term" value="C:membrane"/>
    <property type="evidence" value="ECO:0007669"/>
    <property type="project" value="InterPro"/>
</dbReference>
<dbReference type="PROSITE" id="PS00211">
    <property type="entry name" value="ABC_TRANSPORTER_1"/>
    <property type="match status" value="1"/>
</dbReference>
<dbReference type="Proteomes" id="UP000501926">
    <property type="component" value="Chromosome"/>
</dbReference>
<dbReference type="InterPro" id="IPR027417">
    <property type="entry name" value="P-loop_NTPase"/>
</dbReference>
<reference evidence="5" key="1">
    <citation type="journal article" date="2006" name="Nature">
        <title>Deciphering the evolution and metabolism of an anammox bacterium from a community genome.</title>
        <authorList>
            <person name="Strous M."/>
            <person name="Pelletier E."/>
            <person name="Mangenot S."/>
            <person name="Rattei T."/>
            <person name="Lehner A."/>
            <person name="Taylor M.W."/>
            <person name="Horn M."/>
            <person name="Daims H."/>
            <person name="Bartol-Mavel D."/>
            <person name="Wincker P."/>
            <person name="Barbe V."/>
            <person name="Fonknechten N."/>
            <person name="Vallenet D."/>
            <person name="Segurens B."/>
            <person name="Schenowitz-Truong C."/>
            <person name="Medigue C."/>
            <person name="Collingro A."/>
            <person name="Snel B."/>
            <person name="Dutilh B.E."/>
            <person name="OpDenCamp H.J.M."/>
            <person name="vanDerDrift C."/>
            <person name="Cirpus I."/>
            <person name="vanDePas-Schoonen K.T."/>
            <person name="Harhangi H.R."/>
            <person name="vanNiftrik L."/>
            <person name="Schmid M."/>
            <person name="Keltjens J."/>
            <person name="vanDeVossenberg J."/>
            <person name="Kartal B."/>
            <person name="Meier H."/>
            <person name="Frishman D."/>
            <person name="Huynen M.A."/>
            <person name="Mewes H."/>
            <person name="Weissenbach J."/>
            <person name="Jetten M.S.M."/>
            <person name="Wagner M."/>
            <person name="LePaslier D."/>
        </authorList>
    </citation>
    <scope>NUCLEOTIDE SEQUENCE</scope>
</reference>
<reference evidence="5" key="2">
    <citation type="submission" date="2006-01" db="EMBL/GenBank/DDBJ databases">
        <authorList>
            <person name="Genoscope"/>
        </authorList>
    </citation>
    <scope>NUCLEOTIDE SEQUENCE</scope>
</reference>
<reference evidence="8" key="3">
    <citation type="submission" date="2017-10" db="EMBL/GenBank/DDBJ databases">
        <authorList>
            <person name="Frank J."/>
        </authorList>
    </citation>
    <scope>NUCLEOTIDE SEQUENCE [LARGE SCALE GENOMIC DNA]</scope>
</reference>
<dbReference type="EMBL" id="LT934425">
    <property type="protein sequence ID" value="SOH03591.1"/>
    <property type="molecule type" value="Genomic_DNA"/>
</dbReference>
<name>Q1Q1B7_KUEST</name>
<keyword evidence="3 6" id="KW-0067">ATP-binding</keyword>
<evidence type="ECO:0000256" key="3">
    <source>
        <dbReference type="ARBA" id="ARBA00022840"/>
    </source>
</evidence>
<keyword evidence="8" id="KW-1185">Reference proteome</keyword>
<evidence type="ECO:0000313" key="9">
    <source>
        <dbReference type="Proteomes" id="UP000501926"/>
    </source>
</evidence>
<evidence type="ECO:0000313" key="8">
    <source>
        <dbReference type="Proteomes" id="UP000221734"/>
    </source>
</evidence>
<keyword evidence="2" id="KW-0547">Nucleotide-binding</keyword>
<accession>Q1Q1B7</accession>
<evidence type="ECO:0000256" key="1">
    <source>
        <dbReference type="ARBA" id="ARBA00022448"/>
    </source>
</evidence>
<dbReference type="InterPro" id="IPR003439">
    <property type="entry name" value="ABC_transporter-like_ATP-bd"/>
</dbReference>
<dbReference type="InterPro" id="IPR015856">
    <property type="entry name" value="ABC_transpr_CbiO/EcfA_su"/>
</dbReference>
<dbReference type="CDD" id="cd03225">
    <property type="entry name" value="ABC_cobalt_CbiO_domain1"/>
    <property type="match status" value="1"/>
</dbReference>
<evidence type="ECO:0000259" key="4">
    <source>
        <dbReference type="PROSITE" id="PS50893"/>
    </source>
</evidence>
<dbReference type="PANTHER" id="PTHR43423:SF1">
    <property type="entry name" value="ABC TRANSPORTER I FAMILY MEMBER 17"/>
    <property type="match status" value="1"/>
</dbReference>
<protein>
    <submittedName>
        <fullName evidence="6">Putative phosphate import ATP-binding protein PstB 1</fullName>
    </submittedName>
</protein>
<reference evidence="7" key="4">
    <citation type="submission" date="2017-10" db="EMBL/GenBank/DDBJ databases">
        <authorList>
            <person name="Banno H."/>
            <person name="Chua N.-H."/>
        </authorList>
    </citation>
    <scope>NUCLEOTIDE SEQUENCE [LARGE SCALE GENOMIC DNA]</scope>
    <source>
        <strain evidence="7">Kuenenia_mbr1_ru-nijmegen</strain>
    </source>
</reference>
<reference evidence="6 9" key="5">
    <citation type="submission" date="2020-02" db="EMBL/GenBank/DDBJ databases">
        <title>Newly sequenced genome of strain CSTR1 showed variability in Candidatus Kuenenia stuttgartiensis genomes.</title>
        <authorList>
            <person name="Ding C."/>
            <person name="Adrian L."/>
        </authorList>
    </citation>
    <scope>NUCLEOTIDE SEQUENCE [LARGE SCALE GENOMIC DNA]</scope>
    <source>
        <strain evidence="6 9">CSTR1</strain>
    </source>
</reference>
<dbReference type="OrthoDB" id="9785080at2"/>
<evidence type="ECO:0000256" key="2">
    <source>
        <dbReference type="ARBA" id="ARBA00022741"/>
    </source>
</evidence>
<dbReference type="Gene3D" id="3.40.50.300">
    <property type="entry name" value="P-loop containing nucleotide triphosphate hydrolases"/>
    <property type="match status" value="1"/>
</dbReference>
<dbReference type="Proteomes" id="UP000221734">
    <property type="component" value="Chromosome Kuenenia_stuttgartiensis_MBR1"/>
</dbReference>
<dbReference type="RefSeq" id="WP_099324397.1">
    <property type="nucleotide sequence ID" value="NZ_CP049055.1"/>
</dbReference>
<dbReference type="AlphaFoldDB" id="Q1Q1B7"/>
<proteinExistence type="predicted"/>
<dbReference type="EMBL" id="CP049055">
    <property type="protein sequence ID" value="QII10817.1"/>
    <property type="molecule type" value="Genomic_DNA"/>
</dbReference>
<evidence type="ECO:0000313" key="5">
    <source>
        <dbReference type="EMBL" id="CAJ73788.1"/>
    </source>
</evidence>
<sequence>MNSYKKTQAFANNFGKTMYNKHPFLEFRNVYFGYNHGENILHKLSLTAWEKEIVVILGQSGYGKSTLLKLGNRLLEASDGTILYKGTDIHTISPLVLRKEIAYLSQIPCLLEGTVESNLLLPFRKNELPHDMKNQIIAMLHLTGLNESFLQRPSHELSVGEKQRIALARTLINRPSVLLLDEPTTALDEENSRILIHSLKQIIRENAISMLVVTHQLDFAKRLGNRFLVLENGRVKEIERPELAFAKEEL</sequence>
<dbReference type="SMART" id="SM00382">
    <property type="entry name" value="AAA"/>
    <property type="match status" value="1"/>
</dbReference>
<dbReference type="SUPFAM" id="SSF52540">
    <property type="entry name" value="P-loop containing nucleoside triphosphate hydrolases"/>
    <property type="match status" value="1"/>
</dbReference>
<dbReference type="KEGG" id="kst:KSMBR1_1088"/>
<evidence type="ECO:0000313" key="6">
    <source>
        <dbReference type="EMBL" id="QII10817.1"/>
    </source>
</evidence>
<dbReference type="InterPro" id="IPR003593">
    <property type="entry name" value="AAA+_ATPase"/>
</dbReference>
<dbReference type="EMBL" id="CT573071">
    <property type="protein sequence ID" value="CAJ73788.1"/>
    <property type="molecule type" value="Genomic_DNA"/>
</dbReference>
<dbReference type="GO" id="GO:0055085">
    <property type="term" value="P:transmembrane transport"/>
    <property type="evidence" value="ECO:0007669"/>
    <property type="project" value="InterPro"/>
</dbReference>
<gene>
    <name evidence="6" type="ORF">KsCSTR_14380</name>
    <name evidence="7" type="ORF">KSMBR1_1088</name>
    <name evidence="5" type="ORF">kuste3033</name>
</gene>
<evidence type="ECO:0000313" key="7">
    <source>
        <dbReference type="EMBL" id="SOH03591.1"/>
    </source>
</evidence>
<dbReference type="InterPro" id="IPR017871">
    <property type="entry name" value="ABC_transporter-like_CS"/>
</dbReference>
<dbReference type="GO" id="GO:0016887">
    <property type="term" value="F:ATP hydrolysis activity"/>
    <property type="evidence" value="ECO:0007669"/>
    <property type="project" value="InterPro"/>
</dbReference>
<dbReference type="PROSITE" id="PS50893">
    <property type="entry name" value="ABC_TRANSPORTER_2"/>
    <property type="match status" value="1"/>
</dbReference>